<keyword evidence="2" id="KW-1185">Reference proteome</keyword>
<name>A0ACC0B140_CATRO</name>
<evidence type="ECO:0000313" key="2">
    <source>
        <dbReference type="Proteomes" id="UP001060085"/>
    </source>
</evidence>
<sequence length="1335" mass="145721">MEFEEPQKIITCSPPKLAMADMFFHGNIGRYAEVVYVAVVLLCVLSTVATCEPCPVTARNQLNSDACRSLGADVLSVDVTSGPASRNLVPQQSLDNVCPDSNLFCFRSTLPGFLSPEQDDKFASEVSGAHSNATLHATPNQVRTNVNLSSAYGIFRFSRGRTVSCSLYDQKGCHQLPCHHIKSEAPKDVSLCRKPALNQALQHLTSSDDGRMGKSKILDHSSPHVEINASLLDWGQKYLYFPSLAFLTIRNIHSDDVLTVHEPYSSSSQFYPCNCSEILLAPGEIASICFVFLPTFLGLSTAQLVLQTSSGGFLVHATGFALESPYGIQPLIGLDVASSGKWRKNLSLFNPFSEALQVEEVTAWISVSSGNTCQLTKAVCSISSNKNQGDFNLHSVKEWIDFSSELGLPVISMKPHRNWEVGPQRSETLMELDFSFHSKAKIFGAFCMQLLRSSGEGTDIVMVPLEAEFGETSAFDQLPSPVSVSLEALLPCEISGTSVCTLSLRNDVPYMLSVVKVSVEGRNTKHFHIKSMEGLVLFPGTITQVAVIFYTPLAFDTDGSSPKSPDINCELVILTNDSRNSQVKLPCEDVLGVCLGDHLNSSVGYIQGSAKLQSGNTAEKYSGSAIHSQPLNEALNTAEADELVLKSWKSQGTANGKSVVEDHEILFPVVRLGSHSSRFVNVKNPSEQPVVMQLILNSGEIIDECKAADELLQPSFSSSMINYKSISPSRYGFSIAEGALTEAFVHPYGNASLGPIFFQPSNRCVWKSSVLIRNNLSGVEWLSLRGSGGSLFLVLLEDSEPAQSLEFKLGLPTHTLSSSDFLHQEEVDIDACSQQSSKELYAKNMGDLPFEVKRIGVSGSECRLDGFIVHTCKGFSLEPGESRKLKITYRTDFSVATLQRDLEFSLATGIFVIPMRASLTMHMLGFCRKSIFWTRVKRSIIAILLVSFFLILVVCCFLHHLISLGTRDYLLKSRKSSTARYVGKSSRAHCSQKFLSKFPYSAKMMNVLLRSVGEDEPLLLESLSRYTDRQTVVEEESSSAKHVKSGLDFDQQANCLLSDGKETTLASPSMERSAAVKKCDIQEATQGNLTVKTGKDKGRRRRKKKSSGTGVSGLFEVSSSHSGNSTPSSPLSPASSFTPKRSLQLSPDVDQSIQARNSLAPVAYQQHERHANSEPKSKANGMRPEIGLRPSDKKNWFWGNSTPEKSAGQNKTNNKAILLPSATFPSAGRPDPVLSCSSPFLASMSPIAPHARAPGPKLHVLGSKLQVKETVVNSEDKEVKEKFTYDIWGDHIFAPPVTGIENNSDSFFVRGPQALMSIAQSKSVSGSDQVANDKL</sequence>
<dbReference type="Proteomes" id="UP001060085">
    <property type="component" value="Linkage Group LG04"/>
</dbReference>
<proteinExistence type="predicted"/>
<comment type="caution">
    <text evidence="1">The sequence shown here is derived from an EMBL/GenBank/DDBJ whole genome shotgun (WGS) entry which is preliminary data.</text>
</comment>
<evidence type="ECO:0000313" key="1">
    <source>
        <dbReference type="EMBL" id="KAI5665918.1"/>
    </source>
</evidence>
<protein>
    <submittedName>
        <fullName evidence="1">Uncharacterized protein</fullName>
    </submittedName>
</protein>
<accession>A0ACC0B140</accession>
<dbReference type="EMBL" id="CM044704">
    <property type="protein sequence ID" value="KAI5665918.1"/>
    <property type="molecule type" value="Genomic_DNA"/>
</dbReference>
<reference evidence="2" key="1">
    <citation type="journal article" date="2023" name="Nat. Plants">
        <title>Single-cell RNA sequencing provides a high-resolution roadmap for understanding the multicellular compartmentation of specialized metabolism.</title>
        <authorList>
            <person name="Sun S."/>
            <person name="Shen X."/>
            <person name="Li Y."/>
            <person name="Li Y."/>
            <person name="Wang S."/>
            <person name="Li R."/>
            <person name="Zhang H."/>
            <person name="Shen G."/>
            <person name="Guo B."/>
            <person name="Wei J."/>
            <person name="Xu J."/>
            <person name="St-Pierre B."/>
            <person name="Chen S."/>
            <person name="Sun C."/>
        </authorList>
    </citation>
    <scope>NUCLEOTIDE SEQUENCE [LARGE SCALE GENOMIC DNA]</scope>
</reference>
<organism evidence="1 2">
    <name type="scientific">Catharanthus roseus</name>
    <name type="common">Madagascar periwinkle</name>
    <name type="synonym">Vinca rosea</name>
    <dbReference type="NCBI Taxonomy" id="4058"/>
    <lineage>
        <taxon>Eukaryota</taxon>
        <taxon>Viridiplantae</taxon>
        <taxon>Streptophyta</taxon>
        <taxon>Embryophyta</taxon>
        <taxon>Tracheophyta</taxon>
        <taxon>Spermatophyta</taxon>
        <taxon>Magnoliopsida</taxon>
        <taxon>eudicotyledons</taxon>
        <taxon>Gunneridae</taxon>
        <taxon>Pentapetalae</taxon>
        <taxon>asterids</taxon>
        <taxon>lamiids</taxon>
        <taxon>Gentianales</taxon>
        <taxon>Apocynaceae</taxon>
        <taxon>Rauvolfioideae</taxon>
        <taxon>Vinceae</taxon>
        <taxon>Catharanthinae</taxon>
        <taxon>Catharanthus</taxon>
    </lineage>
</organism>
<gene>
    <name evidence="1" type="ORF">M9H77_15771</name>
</gene>